<accession>A0AAN0X618</accession>
<reference evidence="1 2" key="1">
    <citation type="submission" date="2016-03" db="EMBL/GenBank/DDBJ databases">
        <title>Borrelia hermsii Genome sequencing and assembly.</title>
        <authorList>
            <person name="Bontemps-Gallo S."/>
            <person name="Stewart S."/>
        </authorList>
    </citation>
    <scope>NUCLEOTIDE SEQUENCE [LARGE SCALE GENOMIC DNA]</scope>
    <source>
        <strain evidence="1 2">DAH-2E7</strain>
    </source>
</reference>
<dbReference type="EMBL" id="CP014808">
    <property type="protein sequence ID" value="AMR75783.1"/>
    <property type="molecule type" value="Genomic_DNA"/>
</dbReference>
<name>A0AAN0X618_BORHE</name>
<proteinExistence type="predicted"/>
<gene>
    <name evidence="1" type="ORF">A0V01_04205</name>
</gene>
<evidence type="ECO:0000313" key="1">
    <source>
        <dbReference type="EMBL" id="AMR75783.1"/>
    </source>
</evidence>
<organism evidence="1 2">
    <name type="scientific">Borrelia hermsii</name>
    <dbReference type="NCBI Taxonomy" id="140"/>
    <lineage>
        <taxon>Bacteria</taxon>
        <taxon>Pseudomonadati</taxon>
        <taxon>Spirochaetota</taxon>
        <taxon>Spirochaetia</taxon>
        <taxon>Spirochaetales</taxon>
        <taxon>Borreliaceae</taxon>
        <taxon>Borrelia</taxon>
    </lineage>
</organism>
<dbReference type="RefSeq" id="WP_043924372.1">
    <property type="nucleotide sequence ID" value="NZ_CP014808.1"/>
</dbReference>
<protein>
    <submittedName>
        <fullName evidence="1">Uncharacterized protein</fullName>
    </submittedName>
</protein>
<sequence>MYVQDGTVIIDPFMFLRDRSELIFDEIVLIIDKFKPDVAGIEDISFAKNKNIFMNILYHKSRIQFLDLVGLKKYK</sequence>
<evidence type="ECO:0000313" key="2">
    <source>
        <dbReference type="Proteomes" id="UP000075229"/>
    </source>
</evidence>
<dbReference type="Proteomes" id="UP000075229">
    <property type="component" value="Chromosome"/>
</dbReference>
<dbReference type="AlphaFoldDB" id="A0AAN0X618"/>